<keyword evidence="7 8" id="KW-0998">Cell outer membrane</keyword>
<evidence type="ECO:0000256" key="10">
    <source>
        <dbReference type="SAM" id="SignalP"/>
    </source>
</evidence>
<evidence type="ECO:0000256" key="3">
    <source>
        <dbReference type="ARBA" id="ARBA00022452"/>
    </source>
</evidence>
<reference evidence="13" key="1">
    <citation type="journal article" date="2021" name="Front. Microbiol.">
        <title>Comprehensive Comparative Genomics and Phenotyping of Methylobacterium Species.</title>
        <authorList>
            <person name="Alessa O."/>
            <person name="Ogura Y."/>
            <person name="Fujitani Y."/>
            <person name="Takami H."/>
            <person name="Hayashi T."/>
            <person name="Sahin N."/>
            <person name="Tani A."/>
        </authorList>
    </citation>
    <scope>NUCLEOTIDE SEQUENCE</scope>
    <source>
        <strain evidence="13">DSM 14458</strain>
    </source>
</reference>
<dbReference type="EMBL" id="BPRE01000003">
    <property type="protein sequence ID" value="GJE74694.1"/>
    <property type="molecule type" value="Genomic_DNA"/>
</dbReference>
<evidence type="ECO:0000313" key="14">
    <source>
        <dbReference type="Proteomes" id="UP001055093"/>
    </source>
</evidence>
<accession>A0ABQ4UTI1</accession>
<keyword evidence="14" id="KW-1185">Reference proteome</keyword>
<evidence type="ECO:0000259" key="12">
    <source>
        <dbReference type="Pfam" id="PF07715"/>
    </source>
</evidence>
<evidence type="ECO:0000256" key="6">
    <source>
        <dbReference type="ARBA" id="ARBA00023136"/>
    </source>
</evidence>
<comment type="caution">
    <text evidence="13">The sequence shown here is derived from an EMBL/GenBank/DDBJ whole genome shotgun (WGS) entry which is preliminary data.</text>
</comment>
<dbReference type="Pfam" id="PF07715">
    <property type="entry name" value="Plug"/>
    <property type="match status" value="1"/>
</dbReference>
<dbReference type="Gene3D" id="2.170.130.10">
    <property type="entry name" value="TonB-dependent receptor, plug domain"/>
    <property type="match status" value="1"/>
</dbReference>
<evidence type="ECO:0000256" key="9">
    <source>
        <dbReference type="RuleBase" id="RU003357"/>
    </source>
</evidence>
<dbReference type="PANTHER" id="PTHR40980">
    <property type="entry name" value="PLUG DOMAIN-CONTAINING PROTEIN"/>
    <property type="match status" value="1"/>
</dbReference>
<reference evidence="13" key="2">
    <citation type="submission" date="2021-08" db="EMBL/GenBank/DDBJ databases">
        <authorList>
            <person name="Tani A."/>
            <person name="Ola A."/>
            <person name="Ogura Y."/>
            <person name="Katsura K."/>
            <person name="Hayashi T."/>
        </authorList>
    </citation>
    <scope>NUCLEOTIDE SEQUENCE</scope>
    <source>
        <strain evidence="13">DSM 14458</strain>
    </source>
</reference>
<dbReference type="SUPFAM" id="SSF56935">
    <property type="entry name" value="Porins"/>
    <property type="match status" value="1"/>
</dbReference>
<name>A0ABQ4UTI1_9HYPH</name>
<evidence type="ECO:0000313" key="13">
    <source>
        <dbReference type="EMBL" id="GJE74694.1"/>
    </source>
</evidence>
<dbReference type="InterPro" id="IPR036942">
    <property type="entry name" value="Beta-barrel_TonB_sf"/>
</dbReference>
<gene>
    <name evidence="13" type="primary">btuB_2</name>
    <name evidence="13" type="ORF">BGCPKDLD_1267</name>
</gene>
<protein>
    <submittedName>
        <fullName evidence="13">Vitamin B12 transporter BtuB</fullName>
    </submittedName>
</protein>
<evidence type="ECO:0000259" key="11">
    <source>
        <dbReference type="Pfam" id="PF00593"/>
    </source>
</evidence>
<feature type="signal peptide" evidence="10">
    <location>
        <begin position="1"/>
        <end position="25"/>
    </location>
</feature>
<evidence type="ECO:0000256" key="5">
    <source>
        <dbReference type="ARBA" id="ARBA00023077"/>
    </source>
</evidence>
<dbReference type="InterPro" id="IPR000531">
    <property type="entry name" value="Beta-barrel_TonB"/>
</dbReference>
<dbReference type="PROSITE" id="PS52016">
    <property type="entry name" value="TONB_DEPENDENT_REC_3"/>
    <property type="match status" value="1"/>
</dbReference>
<dbReference type="InterPro" id="IPR012910">
    <property type="entry name" value="Plug_dom"/>
</dbReference>
<evidence type="ECO:0000256" key="7">
    <source>
        <dbReference type="ARBA" id="ARBA00023237"/>
    </source>
</evidence>
<feature type="domain" description="TonB-dependent receptor-like beta-barrel" evidence="11">
    <location>
        <begin position="282"/>
        <end position="698"/>
    </location>
</feature>
<feature type="chain" id="PRO_5045749035" evidence="10">
    <location>
        <begin position="26"/>
        <end position="733"/>
    </location>
</feature>
<keyword evidence="4 8" id="KW-0812">Transmembrane</keyword>
<dbReference type="Gene3D" id="2.40.170.20">
    <property type="entry name" value="TonB-dependent receptor, beta-barrel domain"/>
    <property type="match status" value="1"/>
</dbReference>
<feature type="domain" description="TonB-dependent receptor plug" evidence="12">
    <location>
        <begin position="58"/>
        <end position="157"/>
    </location>
</feature>
<dbReference type="InterPro" id="IPR039426">
    <property type="entry name" value="TonB-dep_rcpt-like"/>
</dbReference>
<organism evidence="13 14">
    <name type="scientific">Methylorubrum suomiense</name>
    <dbReference type="NCBI Taxonomy" id="144191"/>
    <lineage>
        <taxon>Bacteria</taxon>
        <taxon>Pseudomonadati</taxon>
        <taxon>Pseudomonadota</taxon>
        <taxon>Alphaproteobacteria</taxon>
        <taxon>Hyphomicrobiales</taxon>
        <taxon>Methylobacteriaceae</taxon>
        <taxon>Methylorubrum</taxon>
    </lineage>
</organism>
<dbReference type="PANTHER" id="PTHR40980:SF4">
    <property type="entry name" value="TONB-DEPENDENT RECEPTOR-LIKE BETA-BARREL DOMAIN-CONTAINING PROTEIN"/>
    <property type="match status" value="1"/>
</dbReference>
<proteinExistence type="inferred from homology"/>
<sequence length="733" mass="81426">MRHALAPRGVPMLMLAVASVSSATAQDYPAVHLDTIEVRRGLMREGGLRVEHYRLTEPVPTVTVDRKDLELLPSDRVSDALARMPGVQVSGPPGEKKAFGLRGLTPDYTRVSIDGVQVPSSAGGRSFELMNVPTFLLEEASIIRNPGAENEADGIGGRISLRTRRMPTGNHLEIRGGSGGVDKIIDGRHGQFSVAGSRLFDSGFGVLGAINVDQRRISKIKDFSEFNYFGGPGGRGTIIDQREVKDIGNIDMMGQMGWGWKGGSFVAKSLYFNETVFLPNNRRDVYRRLTRELNGRELTRSTETSTLSHNALSFEQHFSPLLFLQLDASYSLANYDSRVRGRSVSNQLIATGGYLEKSKIEDKQYDLSAKATTLYQLGGEHELKYGVSLRRLERNSDRNIDSTTATGQISRTQSNIVSSTESDYAVGETLMAGFVQNRVRIGRLDLTPGLRYEQIENDLRGNGIAARREGRDLLPSFHTSYLLTDAVRLNAGVSRQLNRPQLQEIAPGITRRGQRLYEGDPNLKPARAWSYDAGLAYVTPYAFLGVNLFHREIDDVIESVEITRDRFRTRNVGNGRVRGVELEQRLNAALLGYAWLAPLTLTANQTFLDSKVYDPATGPRRFSETARFVSNWGVLWVDEATGLQLASSLSWITPRTILSYQGSGSLLYKKLRTNYFWDARIEKAIDANMSFYASVENILGQARDEFEAVPAGISRVARIETGRTFMIGTRGRF</sequence>
<dbReference type="Proteomes" id="UP001055093">
    <property type="component" value="Unassembled WGS sequence"/>
</dbReference>
<comment type="subcellular location">
    <subcellularLocation>
        <location evidence="1 8">Cell outer membrane</location>
        <topology evidence="1 8">Multi-pass membrane protein</topology>
    </subcellularLocation>
</comment>
<keyword evidence="10" id="KW-0732">Signal</keyword>
<dbReference type="InterPro" id="IPR037066">
    <property type="entry name" value="Plug_dom_sf"/>
</dbReference>
<keyword evidence="2 8" id="KW-0813">Transport</keyword>
<evidence type="ECO:0000256" key="4">
    <source>
        <dbReference type="ARBA" id="ARBA00022692"/>
    </source>
</evidence>
<dbReference type="CDD" id="cd01347">
    <property type="entry name" value="ligand_gated_channel"/>
    <property type="match status" value="1"/>
</dbReference>
<keyword evidence="3 8" id="KW-1134">Transmembrane beta strand</keyword>
<evidence type="ECO:0000256" key="8">
    <source>
        <dbReference type="PROSITE-ProRule" id="PRU01360"/>
    </source>
</evidence>
<evidence type="ECO:0000256" key="1">
    <source>
        <dbReference type="ARBA" id="ARBA00004571"/>
    </source>
</evidence>
<keyword evidence="6 8" id="KW-0472">Membrane</keyword>
<keyword evidence="5 9" id="KW-0798">TonB box</keyword>
<dbReference type="Pfam" id="PF00593">
    <property type="entry name" value="TonB_dep_Rec_b-barrel"/>
    <property type="match status" value="1"/>
</dbReference>
<evidence type="ECO:0000256" key="2">
    <source>
        <dbReference type="ARBA" id="ARBA00022448"/>
    </source>
</evidence>
<comment type="similarity">
    <text evidence="8 9">Belongs to the TonB-dependent receptor family.</text>
</comment>